<dbReference type="Proteomes" id="UP000008680">
    <property type="component" value="Chromosome"/>
</dbReference>
<name>D3E293_METRM</name>
<dbReference type="OrthoDB" id="78389at2157"/>
<dbReference type="STRING" id="634498.mru_0803"/>
<dbReference type="PATRIC" id="fig|634498.28.peg.804"/>
<dbReference type="EMBL" id="CP001719">
    <property type="protein sequence ID" value="ADC46654.1"/>
    <property type="molecule type" value="Genomic_DNA"/>
</dbReference>
<evidence type="ECO:0000313" key="1">
    <source>
        <dbReference type="EMBL" id="ADC46654.1"/>
    </source>
</evidence>
<evidence type="ECO:0000313" key="2">
    <source>
        <dbReference type="Proteomes" id="UP000008680"/>
    </source>
</evidence>
<dbReference type="AlphaFoldDB" id="D3E293"/>
<dbReference type="GeneID" id="8770452"/>
<accession>D3E293</accession>
<dbReference type="RefSeq" id="WP_012955605.1">
    <property type="nucleotide sequence ID" value="NC_013790.1"/>
</dbReference>
<keyword evidence="2" id="KW-1185">Reference proteome</keyword>
<protein>
    <submittedName>
        <fullName evidence="1">Uncharacterized protein</fullName>
    </submittedName>
</protein>
<gene>
    <name evidence="1" type="ordered locus">mru_0803</name>
</gene>
<reference evidence="1 2" key="1">
    <citation type="journal article" date="2010" name="PLoS ONE">
        <title>The genome sequence of the rumen methanogen Methanobrevibacter ruminantium reveals new possibilities for controlling ruminant methane emissions.</title>
        <authorList>
            <person name="Leahy S.C."/>
            <person name="Kelly W.J."/>
            <person name="Altermann E."/>
            <person name="Ronimus R.S."/>
            <person name="Yeoman C.J."/>
            <person name="Pacheco D.M."/>
            <person name="Li D."/>
            <person name="Kong Z."/>
            <person name="McTavish S."/>
            <person name="Sang C."/>
            <person name="Lambie S.C."/>
            <person name="Janssen P.H."/>
            <person name="Dey D."/>
            <person name="Attwood G.T."/>
        </authorList>
    </citation>
    <scope>NUCLEOTIDE SEQUENCE [LARGE SCALE GENOMIC DNA]</scope>
    <source>
        <strain evidence="2">ATCC 35063 / DSM 1093 / JCM 13430 / OCM 146 / M1</strain>
    </source>
</reference>
<proteinExistence type="predicted"/>
<dbReference type="HOGENOM" id="CLU_055428_0_0_2"/>
<organism evidence="1 2">
    <name type="scientific">Methanobrevibacter ruminantium (strain ATCC 35063 / DSM 1093 / JCM 13430 / OCM 146 / M1)</name>
    <name type="common">Methanobacterium ruminantium</name>
    <dbReference type="NCBI Taxonomy" id="634498"/>
    <lineage>
        <taxon>Archaea</taxon>
        <taxon>Methanobacteriati</taxon>
        <taxon>Methanobacteriota</taxon>
        <taxon>Methanomada group</taxon>
        <taxon>Methanobacteria</taxon>
        <taxon>Methanobacteriales</taxon>
        <taxon>Methanobacteriaceae</taxon>
        <taxon>Methanobrevibacter</taxon>
    </lineage>
</organism>
<dbReference type="KEGG" id="mru:mru_0803"/>
<sequence length="401" mass="46118">MTSEIMILTPTAVVLAADSAVTISDIKTYDGANKLFYLSNKPPMGALIYNLADFVDIPIETIIKEFRRKIDGKEDLSLIEIKDEFEKYLHQIISKSRSTLSFQEQLDYFIEFIQEELSYVDFDEFKIGLKDELSDFDIGLLGDFKDEVQSQIDLYEDKFSLALPDDCNGLDEEDFISDLKKLFICNMFLMPFIGIAISGFEKDEMFPSFIHFKINYLYDEEFLLRDVEFGSIGDEEVILKALAQDDVINTFLNSIDSKTERALEDFFIEFKNFLFNYIEYCIKSNEDISEENENFLLENISDMEFSDEKVRNIFIGFIECLKAKQKKPILDSISVLPKGELSNLADSLIGITSLRRKIEDEVETVGGPIDVAIITKGDGFVWIKCHDSFDKDLNPQFFDSN</sequence>